<accession>A0A915A2A9</accession>
<name>A0A915A2A9_PARUN</name>
<organism evidence="2 3">
    <name type="scientific">Parascaris univalens</name>
    <name type="common">Nematode worm</name>
    <dbReference type="NCBI Taxonomy" id="6257"/>
    <lineage>
        <taxon>Eukaryota</taxon>
        <taxon>Metazoa</taxon>
        <taxon>Ecdysozoa</taxon>
        <taxon>Nematoda</taxon>
        <taxon>Chromadorea</taxon>
        <taxon>Rhabditida</taxon>
        <taxon>Spirurina</taxon>
        <taxon>Ascaridomorpha</taxon>
        <taxon>Ascaridoidea</taxon>
        <taxon>Ascarididae</taxon>
        <taxon>Parascaris</taxon>
    </lineage>
</organism>
<evidence type="ECO:0000313" key="3">
    <source>
        <dbReference type="WBParaSite" id="PgE213_g002_t10"/>
    </source>
</evidence>
<feature type="compositionally biased region" description="Polar residues" evidence="1">
    <location>
        <begin position="129"/>
        <end position="144"/>
    </location>
</feature>
<feature type="region of interest" description="Disordered" evidence="1">
    <location>
        <begin position="122"/>
        <end position="147"/>
    </location>
</feature>
<reference evidence="3" key="1">
    <citation type="submission" date="2022-11" db="UniProtKB">
        <authorList>
            <consortium name="WormBaseParasite"/>
        </authorList>
    </citation>
    <scope>IDENTIFICATION</scope>
</reference>
<protein>
    <submittedName>
        <fullName evidence="3">Uncharacterized protein</fullName>
    </submittedName>
</protein>
<dbReference type="Proteomes" id="UP000887569">
    <property type="component" value="Unplaced"/>
</dbReference>
<feature type="region of interest" description="Disordered" evidence="1">
    <location>
        <begin position="199"/>
        <end position="221"/>
    </location>
</feature>
<evidence type="ECO:0000313" key="2">
    <source>
        <dbReference type="Proteomes" id="UP000887569"/>
    </source>
</evidence>
<keyword evidence="2" id="KW-1185">Reference proteome</keyword>
<dbReference type="AlphaFoldDB" id="A0A915A2A9"/>
<proteinExistence type="predicted"/>
<evidence type="ECO:0000256" key="1">
    <source>
        <dbReference type="SAM" id="MobiDB-lite"/>
    </source>
</evidence>
<dbReference type="WBParaSite" id="PgE213_g002_t10">
    <property type="protein sequence ID" value="PgE213_g002_t10"/>
    <property type="gene ID" value="PgE213_g002"/>
</dbReference>
<sequence>ALFKGDRIGIRPMLLCSLGITSVGYVERRSLVVSRGYKCGRLATLHSFSAIWLTVSCFERSFVKAVRRRFAIFREAMQIGNLKPDDHFVSTVEGARVPRNNVSNNADEQECGNNASSTFSEIRRGESLPSGSSLLHPQTSATKSDQWELRPRIDVKESAQWRCSARNLTEISALHRDQNLARASSQSVSNLLQLQRVKERTRKGSEVSRSVSRKQMPPKSGIQLWHPPVRVSYSLNSAASNHSRHFEKRMEFELADSRKQLVDAIQGFEIEREGWRAQWLAEAEDKIEAIVRVESAKGKVCRLKQQLQEAGLSYDMKEIELRMTLEEIINFKLVSASSSLYDIVVSSFLRGFSAHGSHFYFPPSCETTVLSGPFDFRSRIFEGIFLRRFRLN</sequence>